<proteinExistence type="predicted"/>
<reference evidence="1 2" key="1">
    <citation type="submission" date="2021-04" db="EMBL/GenBank/DDBJ databases">
        <title>novel species isolated from subtropical streams in China.</title>
        <authorList>
            <person name="Lu H."/>
        </authorList>
    </citation>
    <scope>NUCLEOTIDE SEQUENCE [LARGE SCALE GENOMIC DNA]</scope>
    <source>
        <strain evidence="1 2">FT147W</strain>
    </source>
</reference>
<dbReference type="RefSeq" id="WP_212677537.1">
    <property type="nucleotide sequence ID" value="NZ_JAGSPK010000001.1"/>
</dbReference>
<evidence type="ECO:0000313" key="2">
    <source>
        <dbReference type="Proteomes" id="UP000682982"/>
    </source>
</evidence>
<evidence type="ECO:0000313" key="1">
    <source>
        <dbReference type="EMBL" id="MBR7791345.1"/>
    </source>
</evidence>
<dbReference type="PANTHER" id="PTHR35868">
    <property type="entry name" value="DUF2804 DOMAIN-CONTAINING PROTEIN-RELATED"/>
    <property type="match status" value="1"/>
</dbReference>
<organism evidence="1 2">
    <name type="scientific">Undibacterium rivi</name>
    <dbReference type="NCBI Taxonomy" id="2828729"/>
    <lineage>
        <taxon>Bacteria</taxon>
        <taxon>Pseudomonadati</taxon>
        <taxon>Pseudomonadota</taxon>
        <taxon>Betaproteobacteria</taxon>
        <taxon>Burkholderiales</taxon>
        <taxon>Oxalobacteraceae</taxon>
        <taxon>Undibacterium</taxon>
    </lineage>
</organism>
<protein>
    <submittedName>
        <fullName evidence="1">DUF2804 domain-containing protein</fullName>
    </submittedName>
</protein>
<keyword evidence="2" id="KW-1185">Reference proteome</keyword>
<gene>
    <name evidence="1" type="ORF">KDM87_01950</name>
</gene>
<dbReference type="PANTHER" id="PTHR35868:SF4">
    <property type="entry name" value="DUF2804 DOMAIN-CONTAINING PROTEIN"/>
    <property type="match status" value="1"/>
</dbReference>
<dbReference type="EMBL" id="JAGSPK010000001">
    <property type="protein sequence ID" value="MBR7791345.1"/>
    <property type="molecule type" value="Genomic_DNA"/>
</dbReference>
<accession>A0ABS5GY20</accession>
<name>A0ABS5GY20_9BURK</name>
<dbReference type="InterPro" id="IPR021243">
    <property type="entry name" value="DUF2804"/>
</dbReference>
<dbReference type="Pfam" id="PF10974">
    <property type="entry name" value="DUF2804"/>
    <property type="match status" value="1"/>
</dbReference>
<comment type="caution">
    <text evidence="1">The sequence shown here is derived from an EMBL/GenBank/DDBJ whole genome shotgun (WGS) entry which is preliminary data.</text>
</comment>
<dbReference type="Proteomes" id="UP000682982">
    <property type="component" value="Unassembled WGS sequence"/>
</dbReference>
<sequence length="343" mass="37700">MSTTSQPADFPTLPTAPDALVDAFGQVHTGKFAGAVSVIDWSALAAPFRRGVVWRRFHHKHWQYAALVTDQIFCGIAIVDVGWTNTAFAYVFDRQQKKLLAEFSQDGIPGLTAYLNSHPTIGAESWFRFPGQRLHFHHQPANNAYRIQVSFRDCQIDAELHLADAAPELLAVGNVIGGSVHATVKSGGMCLSGEVNVGQHCFSLAGGCGSVDHSNGFLARETRWLWASAHSLEMGFNLQSGYFGDQENALWLDGQLISLSSAHFEYDSANVLAPWHIHTSDGLLDLYFQPEGVRSENKNLLIAASRYQQPVGRFSGWVKAHADASPRPVSQLAGVTEEHFARW</sequence>